<dbReference type="Proteomes" id="UP000298663">
    <property type="component" value="Unassembled WGS sequence"/>
</dbReference>
<name>A0A4U5NC25_STECR</name>
<evidence type="ECO:0000256" key="1">
    <source>
        <dbReference type="SAM" id="MobiDB-lite"/>
    </source>
</evidence>
<feature type="region of interest" description="Disordered" evidence="1">
    <location>
        <begin position="96"/>
        <end position="145"/>
    </location>
</feature>
<dbReference type="AlphaFoldDB" id="A0A4U5NC25"/>
<reference evidence="2 3" key="1">
    <citation type="journal article" date="2015" name="Genome Biol.">
        <title>Comparative genomics of Steinernema reveals deeply conserved gene regulatory networks.</title>
        <authorList>
            <person name="Dillman A.R."/>
            <person name="Macchietto M."/>
            <person name="Porter C.F."/>
            <person name="Rogers A."/>
            <person name="Williams B."/>
            <person name="Antoshechkin I."/>
            <person name="Lee M.M."/>
            <person name="Goodwin Z."/>
            <person name="Lu X."/>
            <person name="Lewis E.E."/>
            <person name="Goodrich-Blair H."/>
            <person name="Stock S.P."/>
            <person name="Adams B.J."/>
            <person name="Sternberg P.W."/>
            <person name="Mortazavi A."/>
        </authorList>
    </citation>
    <scope>NUCLEOTIDE SEQUENCE [LARGE SCALE GENOMIC DNA]</scope>
    <source>
        <strain evidence="2 3">ALL</strain>
    </source>
</reference>
<dbReference type="EMBL" id="AZBU02000004">
    <property type="protein sequence ID" value="TKR80399.1"/>
    <property type="molecule type" value="Genomic_DNA"/>
</dbReference>
<sequence length="243" mass="26534">MLGASGFSKTTLRNRLVFVINSSESKLHCVVSKLTSLYFPKPKIRCRGNQSLKYHKPPLFAAVLISIRLNLGTFPISAPQRLPSDFSIKATAPRVNPRSSSALKPLFRSPHESVDRENLSAKSSVTAPPHINVQPPSSSASSPLPRPRLPSLIVCSTAAEVVKPQKYFCRFACTAAANSPAQTGRSIRLSVAPSVGGRLATTLKTTPKRRCLSIKRLERPILRSLPSRGVSATLHSRLHRRND</sequence>
<reference evidence="2 3" key="2">
    <citation type="journal article" date="2019" name="G3 (Bethesda)">
        <title>Hybrid Assembly of the Genome of the Entomopathogenic Nematode Steinernema carpocapsae Identifies the X-Chromosome.</title>
        <authorList>
            <person name="Serra L."/>
            <person name="Macchietto M."/>
            <person name="Macias-Munoz A."/>
            <person name="McGill C.J."/>
            <person name="Rodriguez I.M."/>
            <person name="Rodriguez B."/>
            <person name="Murad R."/>
            <person name="Mortazavi A."/>
        </authorList>
    </citation>
    <scope>NUCLEOTIDE SEQUENCE [LARGE SCALE GENOMIC DNA]</scope>
    <source>
        <strain evidence="2 3">ALL</strain>
    </source>
</reference>
<keyword evidence="3" id="KW-1185">Reference proteome</keyword>
<evidence type="ECO:0000313" key="3">
    <source>
        <dbReference type="Proteomes" id="UP000298663"/>
    </source>
</evidence>
<protein>
    <submittedName>
        <fullName evidence="2">Uncharacterized protein</fullName>
    </submittedName>
</protein>
<proteinExistence type="predicted"/>
<gene>
    <name evidence="2" type="ORF">L596_014479</name>
</gene>
<accession>A0A4U5NC25</accession>
<comment type="caution">
    <text evidence="2">The sequence shown here is derived from an EMBL/GenBank/DDBJ whole genome shotgun (WGS) entry which is preliminary data.</text>
</comment>
<evidence type="ECO:0000313" key="2">
    <source>
        <dbReference type="EMBL" id="TKR80399.1"/>
    </source>
</evidence>
<feature type="compositionally biased region" description="Basic and acidic residues" evidence="1">
    <location>
        <begin position="109"/>
        <end position="119"/>
    </location>
</feature>
<organism evidence="2 3">
    <name type="scientific">Steinernema carpocapsae</name>
    <name type="common">Entomopathogenic nematode</name>
    <dbReference type="NCBI Taxonomy" id="34508"/>
    <lineage>
        <taxon>Eukaryota</taxon>
        <taxon>Metazoa</taxon>
        <taxon>Ecdysozoa</taxon>
        <taxon>Nematoda</taxon>
        <taxon>Chromadorea</taxon>
        <taxon>Rhabditida</taxon>
        <taxon>Tylenchina</taxon>
        <taxon>Panagrolaimomorpha</taxon>
        <taxon>Strongyloidoidea</taxon>
        <taxon>Steinernematidae</taxon>
        <taxon>Steinernema</taxon>
    </lineage>
</organism>